<proteinExistence type="predicted"/>
<dbReference type="Proteomes" id="UP001254257">
    <property type="component" value="Unassembled WGS sequence"/>
</dbReference>
<accession>A0ABU3S3V9</accession>
<evidence type="ECO:0000313" key="1">
    <source>
        <dbReference type="EMBL" id="MDU0339102.1"/>
    </source>
</evidence>
<comment type="caution">
    <text evidence="1">The sequence shown here is derived from an EMBL/GenBank/DDBJ whole genome shotgun (WGS) entry which is preliminary data.</text>
</comment>
<protein>
    <submittedName>
        <fullName evidence="1">Cellulose biosynthesis protein BcsS</fullName>
    </submittedName>
</protein>
<dbReference type="EMBL" id="JAWDID010000004">
    <property type="protein sequence ID" value="MDU0339102.1"/>
    <property type="molecule type" value="Genomic_DNA"/>
</dbReference>
<reference evidence="1 2" key="1">
    <citation type="submission" date="2023-09" db="EMBL/GenBank/DDBJ databases">
        <title>Whole genome shotgun sequencing (WGS) of Bosea sp. ZW T0_25, isolated from stored onions (Allium cepa).</title>
        <authorList>
            <person name="Stoll D.A."/>
            <person name="Huch M."/>
        </authorList>
    </citation>
    <scope>NUCLEOTIDE SEQUENCE [LARGE SCALE GENOMIC DNA]</scope>
    <source>
        <strain evidence="1 2">ZW T0_25</strain>
    </source>
</reference>
<dbReference type="Pfam" id="PF17036">
    <property type="entry name" value="CBP_BcsS"/>
    <property type="match status" value="1"/>
</dbReference>
<organism evidence="1 2">
    <name type="scientific">Bosea rubneri</name>
    <dbReference type="NCBI Taxonomy" id="3075434"/>
    <lineage>
        <taxon>Bacteria</taxon>
        <taxon>Pseudomonadati</taxon>
        <taxon>Pseudomonadota</taxon>
        <taxon>Alphaproteobacteria</taxon>
        <taxon>Hyphomicrobiales</taxon>
        <taxon>Boseaceae</taxon>
        <taxon>Bosea</taxon>
    </lineage>
</organism>
<gene>
    <name evidence="1" type="primary">bcsS</name>
    <name evidence="1" type="ORF">RKE40_04400</name>
</gene>
<keyword evidence="2" id="KW-1185">Reference proteome</keyword>
<dbReference type="InterPro" id="IPR031485">
    <property type="entry name" value="CBP_BcsS"/>
</dbReference>
<name>A0ABU3S3V9_9HYPH</name>
<sequence length="230" mass="25494">MAVTAALGSAPAAADSALLERSPLSMVIFASLETDRSKSHGAVGFKRAFGQGGLDASGFRLGLKWGESIEPAEHSPARGRMVKTEAHAWLGYEWRIGDLFVALSAGPELEAVFSETRNRTSFSERIGGRLQFDLWATPLENLLLQANAYAATLDQRFWLRLSPGWKLAPDLYLGPEIEFYRQQDYHKLRFGLHLTGFRLFGLNWRIAAGAQQTSDQPNAAYATLGVHWKR</sequence>
<evidence type="ECO:0000313" key="2">
    <source>
        <dbReference type="Proteomes" id="UP001254257"/>
    </source>
</evidence>
<dbReference type="RefSeq" id="WP_316017021.1">
    <property type="nucleotide sequence ID" value="NZ_JAWDID010000004.1"/>
</dbReference>